<evidence type="ECO:0000313" key="2">
    <source>
        <dbReference type="EMBL" id="PWY91684.1"/>
    </source>
</evidence>
<feature type="region of interest" description="Disordered" evidence="1">
    <location>
        <begin position="145"/>
        <end position="230"/>
    </location>
</feature>
<comment type="caution">
    <text evidence="2">The sequence shown here is derived from an EMBL/GenBank/DDBJ whole genome shotgun (WGS) entry which is preliminary data.</text>
</comment>
<proteinExistence type="predicted"/>
<dbReference type="RefSeq" id="XP_025469412.1">
    <property type="nucleotide sequence ID" value="XM_025616811.1"/>
</dbReference>
<name>A0A317WZ78_9EURO</name>
<feature type="compositionally biased region" description="Basic residues" evidence="1">
    <location>
        <begin position="169"/>
        <end position="179"/>
    </location>
</feature>
<keyword evidence="3" id="KW-1185">Reference proteome</keyword>
<protein>
    <submittedName>
        <fullName evidence="2">Uncharacterized protein</fullName>
    </submittedName>
</protein>
<dbReference type="GeneID" id="37118954"/>
<organism evidence="2 3">
    <name type="scientific">Aspergillus sclerotioniger CBS 115572</name>
    <dbReference type="NCBI Taxonomy" id="1450535"/>
    <lineage>
        <taxon>Eukaryota</taxon>
        <taxon>Fungi</taxon>
        <taxon>Dikarya</taxon>
        <taxon>Ascomycota</taxon>
        <taxon>Pezizomycotina</taxon>
        <taxon>Eurotiomycetes</taxon>
        <taxon>Eurotiomycetidae</taxon>
        <taxon>Eurotiales</taxon>
        <taxon>Aspergillaceae</taxon>
        <taxon>Aspergillus</taxon>
        <taxon>Aspergillus subgen. Circumdati</taxon>
    </lineage>
</organism>
<dbReference type="AlphaFoldDB" id="A0A317WZ78"/>
<sequence>MPGPQKKPKVAKGSLRIPNFRIPKSSVELRCLLARANLQSTTIHDIEPGYLGSGSGVNERQYALFLSFSPMTKSRHRLVKELKDFGLEKHWESAREIVEQSSEFSRYLAILKGVQTVTGMRPSSDAWPGAFKPTRDMQEQVVQVKGVSTLRESKRRAKPGSPGPPTRSTARRTIGRRLGRIIVDSFKPGHDHSESELDAISGPASGDTDAASTSSGDDGDPTFIADNDLPDADDEASVNTALILLLKELSQLIANVKNEWTVDHLSFSPKFGKAGYITITDGGLRSKATQAVLYIVEAKKRIIMQETAEIVGWLQQGVSSLLISTAIKTPGTHLQMRTYGPWNMLRPKDIKDFATLIVDMMLLAEEAV</sequence>
<gene>
    <name evidence="2" type="ORF">BO94DRAFT_616912</name>
</gene>
<accession>A0A317WZ78</accession>
<dbReference type="Proteomes" id="UP000246702">
    <property type="component" value="Unassembled WGS sequence"/>
</dbReference>
<dbReference type="OrthoDB" id="4471849at2759"/>
<dbReference type="STRING" id="1450535.A0A317WZ78"/>
<dbReference type="EMBL" id="MSFK01000008">
    <property type="protein sequence ID" value="PWY91684.1"/>
    <property type="molecule type" value="Genomic_DNA"/>
</dbReference>
<feature type="compositionally biased region" description="Low complexity" evidence="1">
    <location>
        <begin position="203"/>
        <end position="216"/>
    </location>
</feature>
<reference evidence="2 3" key="1">
    <citation type="submission" date="2016-12" db="EMBL/GenBank/DDBJ databases">
        <title>The genomes of Aspergillus section Nigri reveals drivers in fungal speciation.</title>
        <authorList>
            <consortium name="DOE Joint Genome Institute"/>
            <person name="Vesth T.C."/>
            <person name="Nybo J."/>
            <person name="Theobald S."/>
            <person name="Brandl J."/>
            <person name="Frisvad J.C."/>
            <person name="Nielsen K.F."/>
            <person name="Lyhne E.K."/>
            <person name="Kogle M.E."/>
            <person name="Kuo A."/>
            <person name="Riley R."/>
            <person name="Clum A."/>
            <person name="Nolan M."/>
            <person name="Lipzen A."/>
            <person name="Salamov A."/>
            <person name="Henrissat B."/>
            <person name="Wiebenga A."/>
            <person name="De Vries R.P."/>
            <person name="Grigoriev I.V."/>
            <person name="Mortensen U.H."/>
            <person name="Andersen M.R."/>
            <person name="Baker S.E."/>
        </authorList>
    </citation>
    <scope>NUCLEOTIDE SEQUENCE [LARGE SCALE GENOMIC DNA]</scope>
    <source>
        <strain evidence="2 3">CBS 115572</strain>
    </source>
</reference>
<evidence type="ECO:0000313" key="3">
    <source>
        <dbReference type="Proteomes" id="UP000246702"/>
    </source>
</evidence>
<evidence type="ECO:0000256" key="1">
    <source>
        <dbReference type="SAM" id="MobiDB-lite"/>
    </source>
</evidence>